<dbReference type="PANTHER" id="PTHR46774">
    <property type="entry name" value="CHROMATIN MODIFICATION-RELATED PROTEIN EAF1 A-RELATED"/>
    <property type="match status" value="1"/>
</dbReference>
<feature type="compositionally biased region" description="Polar residues" evidence="1">
    <location>
        <begin position="1"/>
        <end position="20"/>
    </location>
</feature>
<dbReference type="InterPro" id="IPR044798">
    <property type="entry name" value="EAF1A/B"/>
</dbReference>
<organism evidence="2 3">
    <name type="scientific">Castilleja foliolosa</name>
    <dbReference type="NCBI Taxonomy" id="1961234"/>
    <lineage>
        <taxon>Eukaryota</taxon>
        <taxon>Viridiplantae</taxon>
        <taxon>Streptophyta</taxon>
        <taxon>Embryophyta</taxon>
        <taxon>Tracheophyta</taxon>
        <taxon>Spermatophyta</taxon>
        <taxon>Magnoliopsida</taxon>
        <taxon>eudicotyledons</taxon>
        <taxon>Gunneridae</taxon>
        <taxon>Pentapetalae</taxon>
        <taxon>asterids</taxon>
        <taxon>lamiids</taxon>
        <taxon>Lamiales</taxon>
        <taxon>Orobanchaceae</taxon>
        <taxon>Pedicularideae</taxon>
        <taxon>Castillejinae</taxon>
        <taxon>Castilleja</taxon>
    </lineage>
</organism>
<gene>
    <name evidence="2" type="ORF">CASFOL_035278</name>
</gene>
<evidence type="ECO:0000256" key="1">
    <source>
        <dbReference type="SAM" id="MobiDB-lite"/>
    </source>
</evidence>
<dbReference type="EMBL" id="JAVIJP010000066">
    <property type="protein sequence ID" value="KAL3620366.1"/>
    <property type="molecule type" value="Genomic_DNA"/>
</dbReference>
<sequence length="193" mass="20759">MQQYNQMISNRSVPQPNASASGALPGTDCGARMLPGGNGMGLASGVNRSMPMARLGFQIIASSPIVNSGSMVSPGMPSANMHSGVGPSQGRSVLRPREPLQMMRESSRPMMPDHQMQASAVNSQVPHFGGSRRRLIRSSRRNFFKQGTAICMVDLVTIDWNEAQLTRCMVMVTAACVWSAYAGDVSVQRSSRV</sequence>
<dbReference type="AlphaFoldDB" id="A0ABD3BTR9"/>
<protein>
    <submittedName>
        <fullName evidence="2">Uncharacterized protein</fullName>
    </submittedName>
</protein>
<proteinExistence type="predicted"/>
<feature type="region of interest" description="Disordered" evidence="1">
    <location>
        <begin position="1"/>
        <end position="26"/>
    </location>
</feature>
<comment type="caution">
    <text evidence="2">The sequence shown here is derived from an EMBL/GenBank/DDBJ whole genome shotgun (WGS) entry which is preliminary data.</text>
</comment>
<evidence type="ECO:0000313" key="2">
    <source>
        <dbReference type="EMBL" id="KAL3620366.1"/>
    </source>
</evidence>
<keyword evidence="3" id="KW-1185">Reference proteome</keyword>
<evidence type="ECO:0000313" key="3">
    <source>
        <dbReference type="Proteomes" id="UP001632038"/>
    </source>
</evidence>
<dbReference type="PANTHER" id="PTHR46774:SF3">
    <property type="entry name" value="CHROMATIN MODIFICATION-RELATED PROTEIN EAF1 A-RELATED"/>
    <property type="match status" value="1"/>
</dbReference>
<dbReference type="Proteomes" id="UP001632038">
    <property type="component" value="Unassembled WGS sequence"/>
</dbReference>
<accession>A0ABD3BTR9</accession>
<reference evidence="3" key="1">
    <citation type="journal article" date="2024" name="IScience">
        <title>Strigolactones Initiate the Formation of Haustorium-like Structures in Castilleja.</title>
        <authorList>
            <person name="Buerger M."/>
            <person name="Peterson D."/>
            <person name="Chory J."/>
        </authorList>
    </citation>
    <scope>NUCLEOTIDE SEQUENCE [LARGE SCALE GENOMIC DNA]</scope>
</reference>
<name>A0ABD3BTR9_9LAMI</name>